<dbReference type="InterPro" id="IPR009057">
    <property type="entry name" value="Homeodomain-like_sf"/>
</dbReference>
<dbReference type="InterPro" id="IPR036271">
    <property type="entry name" value="Tet_transcr_reg_TetR-rel_C_sf"/>
</dbReference>
<dbReference type="Gene3D" id="1.10.357.10">
    <property type="entry name" value="Tetracycline Repressor, domain 2"/>
    <property type="match status" value="1"/>
</dbReference>
<dbReference type="PANTHER" id="PTHR30055">
    <property type="entry name" value="HTH-TYPE TRANSCRIPTIONAL REGULATOR RUTR"/>
    <property type="match status" value="1"/>
</dbReference>
<dbReference type="PROSITE" id="PS50977">
    <property type="entry name" value="HTH_TETR_2"/>
    <property type="match status" value="1"/>
</dbReference>
<name>A0ABP8SJY6_9ACTN</name>
<proteinExistence type="predicted"/>
<sequence length="203" mass="21861">MARTAAPGSRERILDTAAALFYRYGVRAVGMNQVIDAAGCGKNLLYTHFPSKNDLVAAYLRARRRDRERSAAAAADRVSGDDPAAPLLALVGEIATTVGRPEFRGCPFRMYLTEFPEDEGEPARVARDYLRDSRAEIDRLVARLGVTEPDQLANRVWLIVEGLYGSAGRVDPAAAADAATQLVRDLVATARTGPTATSGARGR</sequence>
<dbReference type="PANTHER" id="PTHR30055:SF200">
    <property type="entry name" value="HTH-TYPE TRANSCRIPTIONAL REPRESSOR BDCR"/>
    <property type="match status" value="1"/>
</dbReference>
<organism evidence="4 5">
    <name type="scientific">Micromonospora coerulea</name>
    <dbReference type="NCBI Taxonomy" id="47856"/>
    <lineage>
        <taxon>Bacteria</taxon>
        <taxon>Bacillati</taxon>
        <taxon>Actinomycetota</taxon>
        <taxon>Actinomycetes</taxon>
        <taxon>Micromonosporales</taxon>
        <taxon>Micromonosporaceae</taxon>
        <taxon>Micromonospora</taxon>
    </lineage>
</organism>
<accession>A0ABP8SJY6</accession>
<feature type="DNA-binding region" description="H-T-H motif" evidence="2">
    <location>
        <begin position="30"/>
        <end position="49"/>
    </location>
</feature>
<dbReference type="InterPro" id="IPR050109">
    <property type="entry name" value="HTH-type_TetR-like_transc_reg"/>
</dbReference>
<evidence type="ECO:0000313" key="4">
    <source>
        <dbReference type="EMBL" id="GAA4568942.1"/>
    </source>
</evidence>
<evidence type="ECO:0000256" key="2">
    <source>
        <dbReference type="PROSITE-ProRule" id="PRU00335"/>
    </source>
</evidence>
<evidence type="ECO:0000256" key="1">
    <source>
        <dbReference type="ARBA" id="ARBA00023125"/>
    </source>
</evidence>
<gene>
    <name evidence="4" type="ORF">GCM10023176_24410</name>
</gene>
<evidence type="ECO:0000259" key="3">
    <source>
        <dbReference type="PROSITE" id="PS50977"/>
    </source>
</evidence>
<keyword evidence="1 2" id="KW-0238">DNA-binding</keyword>
<keyword evidence="5" id="KW-1185">Reference proteome</keyword>
<dbReference type="Pfam" id="PF00440">
    <property type="entry name" value="TetR_N"/>
    <property type="match status" value="1"/>
</dbReference>
<dbReference type="RefSeq" id="WP_346119049.1">
    <property type="nucleotide sequence ID" value="NZ_BAABGU010000011.1"/>
</dbReference>
<comment type="caution">
    <text evidence="4">The sequence shown here is derived from an EMBL/GenBank/DDBJ whole genome shotgun (WGS) entry which is preliminary data.</text>
</comment>
<feature type="domain" description="HTH tetR-type" evidence="3">
    <location>
        <begin position="7"/>
        <end position="67"/>
    </location>
</feature>
<dbReference type="EMBL" id="BAABGU010000011">
    <property type="protein sequence ID" value="GAA4568942.1"/>
    <property type="molecule type" value="Genomic_DNA"/>
</dbReference>
<dbReference type="SUPFAM" id="SSF48498">
    <property type="entry name" value="Tetracyclin repressor-like, C-terminal domain"/>
    <property type="match status" value="1"/>
</dbReference>
<dbReference type="PRINTS" id="PR00455">
    <property type="entry name" value="HTHTETR"/>
</dbReference>
<evidence type="ECO:0000313" key="5">
    <source>
        <dbReference type="Proteomes" id="UP001500307"/>
    </source>
</evidence>
<dbReference type="InterPro" id="IPR001647">
    <property type="entry name" value="HTH_TetR"/>
</dbReference>
<dbReference type="Proteomes" id="UP001500307">
    <property type="component" value="Unassembled WGS sequence"/>
</dbReference>
<protein>
    <submittedName>
        <fullName evidence="4">TetR/AcrR family transcriptional regulator</fullName>
    </submittedName>
</protein>
<dbReference type="SUPFAM" id="SSF46689">
    <property type="entry name" value="Homeodomain-like"/>
    <property type="match status" value="1"/>
</dbReference>
<reference evidence="5" key="1">
    <citation type="journal article" date="2019" name="Int. J. Syst. Evol. Microbiol.">
        <title>The Global Catalogue of Microorganisms (GCM) 10K type strain sequencing project: providing services to taxonomists for standard genome sequencing and annotation.</title>
        <authorList>
            <consortium name="The Broad Institute Genomics Platform"/>
            <consortium name="The Broad Institute Genome Sequencing Center for Infectious Disease"/>
            <person name="Wu L."/>
            <person name="Ma J."/>
        </authorList>
    </citation>
    <scope>NUCLEOTIDE SEQUENCE [LARGE SCALE GENOMIC DNA]</scope>
    <source>
        <strain evidence="5">JCM 3175</strain>
    </source>
</reference>